<dbReference type="PANTHER" id="PTHR33204">
    <property type="entry name" value="TRANSCRIPTIONAL REGULATOR, MARR FAMILY"/>
    <property type="match status" value="1"/>
</dbReference>
<dbReference type="Proteomes" id="UP000680750">
    <property type="component" value="Chromosome"/>
</dbReference>
<dbReference type="InterPro" id="IPR002577">
    <property type="entry name" value="HTH_HxlR"/>
</dbReference>
<sequence>MRSYRQNCPIALGLDVLGDRWTLLILRELVGGPRRYGDIRAELPGIATNLLAERLREMTDAGLVTRTELPPPVARTVLELSAAGWRDVVPILSAVARFGLRDWDTAAPGAVSPSSGFLAGVLLAFDPEAARDLHLNVAVDVDGRRFEFAVTAAGLAPSDGPAAVTVTGRAADLIAVRTASSATKAARALRAVTFTGPADEVEQVKRAFRLSPATAVA</sequence>
<protein>
    <recommendedName>
        <fullName evidence="4">HTH hxlR-type domain-containing protein</fullName>
    </recommendedName>
</protein>
<proteinExistence type="predicted"/>
<dbReference type="InterPro" id="IPR036390">
    <property type="entry name" value="WH_DNA-bd_sf"/>
</dbReference>
<dbReference type="PANTHER" id="PTHR33204:SF18">
    <property type="entry name" value="TRANSCRIPTIONAL REGULATORY PROTEIN"/>
    <property type="match status" value="1"/>
</dbReference>
<evidence type="ECO:0000256" key="3">
    <source>
        <dbReference type="ARBA" id="ARBA00023163"/>
    </source>
</evidence>
<dbReference type="InterPro" id="IPR036388">
    <property type="entry name" value="WH-like_DNA-bd_sf"/>
</dbReference>
<keyword evidence="1" id="KW-0805">Transcription regulation</keyword>
<accession>A0A810KV75</accession>
<keyword evidence="3" id="KW-0804">Transcription</keyword>
<dbReference type="EMBL" id="AP023354">
    <property type="protein sequence ID" value="BCJ26372.1"/>
    <property type="molecule type" value="Genomic_DNA"/>
</dbReference>
<organism evidence="5 6">
    <name type="scientific">Actinocatenispora sera</name>
    <dbReference type="NCBI Taxonomy" id="390989"/>
    <lineage>
        <taxon>Bacteria</taxon>
        <taxon>Bacillati</taxon>
        <taxon>Actinomycetota</taxon>
        <taxon>Actinomycetes</taxon>
        <taxon>Micromonosporales</taxon>
        <taxon>Micromonosporaceae</taxon>
        <taxon>Actinocatenispora</taxon>
    </lineage>
</organism>
<dbReference type="SUPFAM" id="SSF46785">
    <property type="entry name" value="Winged helix' DNA-binding domain"/>
    <property type="match status" value="1"/>
</dbReference>
<dbReference type="AlphaFoldDB" id="A0A810KV75"/>
<name>A0A810KV75_9ACTN</name>
<dbReference type="Pfam" id="PF01638">
    <property type="entry name" value="HxlR"/>
    <property type="match status" value="1"/>
</dbReference>
<evidence type="ECO:0000256" key="2">
    <source>
        <dbReference type="ARBA" id="ARBA00023125"/>
    </source>
</evidence>
<evidence type="ECO:0000256" key="1">
    <source>
        <dbReference type="ARBA" id="ARBA00023015"/>
    </source>
</evidence>
<dbReference type="PROSITE" id="PS51118">
    <property type="entry name" value="HTH_HXLR"/>
    <property type="match status" value="1"/>
</dbReference>
<keyword evidence="6" id="KW-1185">Reference proteome</keyword>
<dbReference type="KEGG" id="aser:Asera_04800"/>
<dbReference type="Gene3D" id="1.10.10.10">
    <property type="entry name" value="Winged helix-like DNA-binding domain superfamily/Winged helix DNA-binding domain"/>
    <property type="match status" value="1"/>
</dbReference>
<evidence type="ECO:0000259" key="4">
    <source>
        <dbReference type="PROSITE" id="PS51118"/>
    </source>
</evidence>
<dbReference type="OrthoDB" id="9792527at2"/>
<evidence type="ECO:0000313" key="5">
    <source>
        <dbReference type="EMBL" id="BCJ26372.1"/>
    </source>
</evidence>
<gene>
    <name evidence="5" type="ORF">Asera_04800</name>
</gene>
<evidence type="ECO:0000313" key="6">
    <source>
        <dbReference type="Proteomes" id="UP000680750"/>
    </source>
</evidence>
<feature type="domain" description="HTH hxlR-type" evidence="4">
    <location>
        <begin position="8"/>
        <end position="107"/>
    </location>
</feature>
<keyword evidence="2" id="KW-0238">DNA-binding</keyword>
<dbReference type="RefSeq" id="WP_030446845.1">
    <property type="nucleotide sequence ID" value="NZ_AP023354.1"/>
</dbReference>
<dbReference type="GO" id="GO:0003677">
    <property type="term" value="F:DNA binding"/>
    <property type="evidence" value="ECO:0007669"/>
    <property type="project" value="UniProtKB-KW"/>
</dbReference>
<reference evidence="5" key="1">
    <citation type="submission" date="2020-08" db="EMBL/GenBank/DDBJ databases">
        <title>Whole genome shotgun sequence of Actinocatenispora sera NBRC 101916.</title>
        <authorList>
            <person name="Komaki H."/>
            <person name="Tamura T."/>
        </authorList>
    </citation>
    <scope>NUCLEOTIDE SEQUENCE</scope>
    <source>
        <strain evidence="5">NBRC 101916</strain>
    </source>
</reference>